<gene>
    <name evidence="1" type="ORF">TNCV_3529841</name>
</gene>
<dbReference type="AlphaFoldDB" id="A0A8X6RJT8"/>
<keyword evidence="2" id="KW-1185">Reference proteome</keyword>
<dbReference type="EMBL" id="BMAU01021136">
    <property type="protein sequence ID" value="GFX91785.1"/>
    <property type="molecule type" value="Genomic_DNA"/>
</dbReference>
<name>A0A8X6RJT8_TRICX</name>
<dbReference type="Proteomes" id="UP000887159">
    <property type="component" value="Unassembled WGS sequence"/>
</dbReference>
<evidence type="ECO:0000313" key="2">
    <source>
        <dbReference type="Proteomes" id="UP000887159"/>
    </source>
</evidence>
<reference evidence="1" key="1">
    <citation type="submission" date="2020-08" db="EMBL/GenBank/DDBJ databases">
        <title>Multicomponent nature underlies the extraordinary mechanical properties of spider dragline silk.</title>
        <authorList>
            <person name="Kono N."/>
            <person name="Nakamura H."/>
            <person name="Mori M."/>
            <person name="Yoshida Y."/>
            <person name="Ohtoshi R."/>
            <person name="Malay A.D."/>
            <person name="Moran D.A.P."/>
            <person name="Tomita M."/>
            <person name="Numata K."/>
            <person name="Arakawa K."/>
        </authorList>
    </citation>
    <scope>NUCLEOTIDE SEQUENCE</scope>
</reference>
<sequence length="87" mass="10240">MSVTFEHRKAFWNGIGSSKISVKCTEIGDNNIEPLKYSHHRDKFETDGERMDMLKERSRRHAHQQMERLFAVLVSFRWSPKTSTTQA</sequence>
<protein>
    <submittedName>
        <fullName evidence="1">Uncharacterized protein</fullName>
    </submittedName>
</protein>
<evidence type="ECO:0000313" key="1">
    <source>
        <dbReference type="EMBL" id="GFX91785.1"/>
    </source>
</evidence>
<accession>A0A8X6RJT8</accession>
<comment type="caution">
    <text evidence="1">The sequence shown here is derived from an EMBL/GenBank/DDBJ whole genome shotgun (WGS) entry which is preliminary data.</text>
</comment>
<organism evidence="1 2">
    <name type="scientific">Trichonephila clavipes</name>
    <name type="common">Golden silk orbweaver</name>
    <name type="synonym">Nephila clavipes</name>
    <dbReference type="NCBI Taxonomy" id="2585209"/>
    <lineage>
        <taxon>Eukaryota</taxon>
        <taxon>Metazoa</taxon>
        <taxon>Ecdysozoa</taxon>
        <taxon>Arthropoda</taxon>
        <taxon>Chelicerata</taxon>
        <taxon>Arachnida</taxon>
        <taxon>Araneae</taxon>
        <taxon>Araneomorphae</taxon>
        <taxon>Entelegynae</taxon>
        <taxon>Araneoidea</taxon>
        <taxon>Nephilidae</taxon>
        <taxon>Trichonephila</taxon>
    </lineage>
</organism>
<proteinExistence type="predicted"/>